<sequence>MMNTDKERVKSTPFSDFFRNAKSAEKRQFFDKVAREAIKEQQEMIALARKHTLSEK</sequence>
<gene>
    <name evidence="1" type="ORF">IBG28_10165</name>
</gene>
<reference evidence="1 2" key="1">
    <citation type="submission" date="2020-09" db="EMBL/GenBank/DDBJ databases">
        <title>Complete genome sequence of an Arctic sea ice bacterium Marinomonas arctica BSI20414.</title>
        <authorList>
            <person name="Liao L."/>
            <person name="Chen B."/>
        </authorList>
    </citation>
    <scope>NUCLEOTIDE SEQUENCE [LARGE SCALE GENOMIC DNA]</scope>
    <source>
        <strain evidence="1 2">BSI20414</strain>
    </source>
</reference>
<evidence type="ECO:0000313" key="1">
    <source>
        <dbReference type="EMBL" id="QNT07918.1"/>
    </source>
</evidence>
<dbReference type="EMBL" id="CP061081">
    <property type="protein sequence ID" value="QNT07918.1"/>
    <property type="molecule type" value="Genomic_DNA"/>
</dbReference>
<proteinExistence type="predicted"/>
<protein>
    <submittedName>
        <fullName evidence="1">Uncharacterized protein</fullName>
    </submittedName>
</protein>
<accession>A0A7H1JBQ2</accession>
<keyword evidence="2" id="KW-1185">Reference proteome</keyword>
<name>A0A7H1JBQ2_9GAMM</name>
<evidence type="ECO:0000313" key="2">
    <source>
        <dbReference type="Proteomes" id="UP000516370"/>
    </source>
</evidence>
<dbReference type="Proteomes" id="UP000516370">
    <property type="component" value="Chromosome"/>
</dbReference>
<dbReference type="RefSeq" id="WP_188322983.1">
    <property type="nucleotide sequence ID" value="NZ_BMLJ01000006.1"/>
</dbReference>
<dbReference type="AlphaFoldDB" id="A0A7H1JBQ2"/>
<organism evidence="1 2">
    <name type="scientific">Marinomonas arctica</name>
    <dbReference type="NCBI Taxonomy" id="383750"/>
    <lineage>
        <taxon>Bacteria</taxon>
        <taxon>Pseudomonadati</taxon>
        <taxon>Pseudomonadota</taxon>
        <taxon>Gammaproteobacteria</taxon>
        <taxon>Oceanospirillales</taxon>
        <taxon>Oceanospirillaceae</taxon>
        <taxon>Marinomonas</taxon>
    </lineage>
</organism>
<dbReference type="KEGG" id="mard:IBG28_10165"/>